<dbReference type="AlphaFoldDB" id="A0A6S6R050"/>
<dbReference type="Proteomes" id="UP000515561">
    <property type="component" value="Chromosome"/>
</dbReference>
<dbReference type="KEGG" id="acel:acsn021_43720"/>
<proteinExistence type="predicted"/>
<dbReference type="EMBL" id="AP023367">
    <property type="protein sequence ID" value="BCJ96803.1"/>
    <property type="molecule type" value="Genomic_DNA"/>
</dbReference>
<accession>A0A6S6R050</accession>
<evidence type="ECO:0000313" key="2">
    <source>
        <dbReference type="Proteomes" id="UP000515561"/>
    </source>
</evidence>
<sequence length="276" mass="30877">MKKSDAIKIISKTVFAGAVAIGLCSVAFTGFNNKVIASEMKKQTSSPTTYNIKTIKIEPSEDYVKEDYKVIINRLSPAKDINSLSAEAAAEIGAKYIWNMYKASLKEKVVVMYYNVSPITSETRWIGDVYENYDQTQTPGALGEPDYSFMINSISGERQSIQMKHSPSKISKPIPFDEKKANAYYKENCEEYKELAMKFTKESYGVKVASTDFDSVSALLENVRPRPENLEAIRLYINFIVVDTEGTEYSVSITEDTKELQSINSIEPDGGSDYLG</sequence>
<keyword evidence="2" id="KW-1185">Reference proteome</keyword>
<gene>
    <name evidence="1" type="ORF">acsn021_43720</name>
</gene>
<protein>
    <submittedName>
        <fullName evidence="1">Uncharacterized protein</fullName>
    </submittedName>
</protein>
<organism evidence="1 2">
    <name type="scientific">Anaerocolumna cellulosilytica</name>
    <dbReference type="NCBI Taxonomy" id="433286"/>
    <lineage>
        <taxon>Bacteria</taxon>
        <taxon>Bacillati</taxon>
        <taxon>Bacillota</taxon>
        <taxon>Clostridia</taxon>
        <taxon>Lachnospirales</taxon>
        <taxon>Lachnospiraceae</taxon>
        <taxon>Anaerocolumna</taxon>
    </lineage>
</organism>
<reference evidence="1 2" key="1">
    <citation type="journal article" date="2016" name="Int. J. Syst. Evol. Microbiol.">
        <title>Descriptions of Anaerotaenia torta gen. nov., sp. nov. and Anaerocolumna cellulosilytica gen. nov., sp. nov. isolated from a methanogenic reactor of cattle waste.</title>
        <authorList>
            <person name="Uek A."/>
            <person name="Ohtaki Y."/>
            <person name="Kaku N."/>
            <person name="Ueki K."/>
        </authorList>
    </citation>
    <scope>NUCLEOTIDE SEQUENCE [LARGE SCALE GENOMIC DNA]</scope>
    <source>
        <strain evidence="1 2">SN021</strain>
    </source>
</reference>
<name>A0A6S6R050_9FIRM</name>
<dbReference type="RefSeq" id="WP_184092233.1">
    <property type="nucleotide sequence ID" value="NZ_AP023367.1"/>
</dbReference>
<evidence type="ECO:0000313" key="1">
    <source>
        <dbReference type="EMBL" id="BCJ96803.1"/>
    </source>
</evidence>